<evidence type="ECO:0008006" key="2">
    <source>
        <dbReference type="Google" id="ProtNLM"/>
    </source>
</evidence>
<reference evidence="1" key="1">
    <citation type="submission" date="2019-08" db="EMBL/GenBank/DDBJ databases">
        <authorList>
            <person name="Kucharzyk K."/>
            <person name="Murdoch R.W."/>
            <person name="Higgins S."/>
            <person name="Loffler F."/>
        </authorList>
    </citation>
    <scope>NUCLEOTIDE SEQUENCE</scope>
</reference>
<gene>
    <name evidence="1" type="ORF">SDC9_148500</name>
</gene>
<protein>
    <recommendedName>
        <fullName evidence="2">Cation/H+ exchanger domain-containing protein</fullName>
    </recommendedName>
</protein>
<proteinExistence type="predicted"/>
<sequence length="67" mass="7040">MCKYLGPALLPQAGVAIGLTFVAQQVVPQYASIIRAVILSGTLIYELLGPVITKLTLTGAGEIVKKQ</sequence>
<evidence type="ECO:0000313" key="1">
    <source>
        <dbReference type="EMBL" id="MPN01292.1"/>
    </source>
</evidence>
<organism evidence="1">
    <name type="scientific">bioreactor metagenome</name>
    <dbReference type="NCBI Taxonomy" id="1076179"/>
    <lineage>
        <taxon>unclassified sequences</taxon>
        <taxon>metagenomes</taxon>
        <taxon>ecological metagenomes</taxon>
    </lineage>
</organism>
<accession>A0A645EJ39</accession>
<dbReference type="PANTHER" id="PTHR43021:SF2">
    <property type="entry name" value="CATION_H+ EXCHANGER DOMAIN-CONTAINING PROTEIN"/>
    <property type="match status" value="1"/>
</dbReference>
<dbReference type="PANTHER" id="PTHR43021">
    <property type="entry name" value="NA(+)/H(+) ANTIPORTER-RELATED"/>
    <property type="match status" value="1"/>
</dbReference>
<dbReference type="EMBL" id="VSSQ01047312">
    <property type="protein sequence ID" value="MPN01292.1"/>
    <property type="molecule type" value="Genomic_DNA"/>
</dbReference>
<dbReference type="AlphaFoldDB" id="A0A645EJ39"/>
<comment type="caution">
    <text evidence="1">The sequence shown here is derived from an EMBL/GenBank/DDBJ whole genome shotgun (WGS) entry which is preliminary data.</text>
</comment>
<name>A0A645EJ39_9ZZZZ</name>